<dbReference type="PANTHER" id="PTHR11040:SF211">
    <property type="entry name" value="ZINC TRANSPORTER ZIP11"/>
    <property type="match status" value="1"/>
</dbReference>
<dbReference type="Pfam" id="PF02535">
    <property type="entry name" value="Zip"/>
    <property type="match status" value="1"/>
</dbReference>
<dbReference type="Proteomes" id="UP001595872">
    <property type="component" value="Unassembled WGS sequence"/>
</dbReference>
<evidence type="ECO:0000256" key="1">
    <source>
        <dbReference type="ARBA" id="ARBA00004651"/>
    </source>
</evidence>
<accession>A0ABV9UB10</accession>
<comment type="subcellular location">
    <subcellularLocation>
        <location evidence="1">Cell membrane</location>
        <topology evidence="1">Multi-pass membrane protein</topology>
    </subcellularLocation>
</comment>
<evidence type="ECO:0000256" key="4">
    <source>
        <dbReference type="ARBA" id="ARBA00022692"/>
    </source>
</evidence>
<evidence type="ECO:0000256" key="2">
    <source>
        <dbReference type="ARBA" id="ARBA00006939"/>
    </source>
</evidence>
<gene>
    <name evidence="9" type="ORF">ACFPCY_34360</name>
</gene>
<evidence type="ECO:0000256" key="7">
    <source>
        <dbReference type="ARBA" id="ARBA00023136"/>
    </source>
</evidence>
<dbReference type="EMBL" id="JBHSIT010000012">
    <property type="protein sequence ID" value="MFC4912426.1"/>
    <property type="molecule type" value="Genomic_DNA"/>
</dbReference>
<comment type="caution">
    <text evidence="9">The sequence shown here is derived from an EMBL/GenBank/DDBJ whole genome shotgun (WGS) entry which is preliminary data.</text>
</comment>
<evidence type="ECO:0000256" key="8">
    <source>
        <dbReference type="SAM" id="Phobius"/>
    </source>
</evidence>
<dbReference type="RefSeq" id="WP_378262323.1">
    <property type="nucleotide sequence ID" value="NZ_JBHSIT010000012.1"/>
</dbReference>
<keyword evidence="4 8" id="KW-0812">Transmembrane</keyword>
<keyword evidence="5" id="KW-0862">Zinc</keyword>
<dbReference type="PANTHER" id="PTHR11040">
    <property type="entry name" value="ZINC/IRON TRANSPORTER"/>
    <property type="match status" value="1"/>
</dbReference>
<evidence type="ECO:0000256" key="3">
    <source>
        <dbReference type="ARBA" id="ARBA00022475"/>
    </source>
</evidence>
<sequence>MAIAMALVSLLTTLLGGIVAMRVRDRRHLVLGLAGGLILGVAAFDLLPESLHLSSLRVLRVDAPMVGFAVGFLLLHVIEQLSAIHQAHEGEYAPHRHPHGHGHPGGGAGGRVGILAACALVGHSMVDGLSIGLGYQSGGDVGLFVALAVIAHDFADGFNTVTAASLNRADRRPAVVLLVLDAVAPVVGATLTLLVTVPKSVLGIYLGFFAGILLYLAAGEILPEAHSRHPRVLTLCCTGAGVLAVMAIMSFGD</sequence>
<keyword evidence="6 8" id="KW-1133">Transmembrane helix</keyword>
<evidence type="ECO:0000313" key="10">
    <source>
        <dbReference type="Proteomes" id="UP001595872"/>
    </source>
</evidence>
<proteinExistence type="inferred from homology"/>
<keyword evidence="10" id="KW-1185">Reference proteome</keyword>
<name>A0ABV9UB10_9ACTN</name>
<feature type="transmembrane region" description="Helical" evidence="8">
    <location>
        <begin position="30"/>
        <end position="47"/>
    </location>
</feature>
<evidence type="ECO:0000256" key="6">
    <source>
        <dbReference type="ARBA" id="ARBA00022989"/>
    </source>
</evidence>
<reference evidence="10" key="1">
    <citation type="journal article" date="2019" name="Int. J. Syst. Evol. Microbiol.">
        <title>The Global Catalogue of Microorganisms (GCM) 10K type strain sequencing project: providing services to taxonomists for standard genome sequencing and annotation.</title>
        <authorList>
            <consortium name="The Broad Institute Genomics Platform"/>
            <consortium name="The Broad Institute Genome Sequencing Center for Infectious Disease"/>
            <person name="Wu L."/>
            <person name="Ma J."/>
        </authorList>
    </citation>
    <scope>NUCLEOTIDE SEQUENCE [LARGE SCALE GENOMIC DNA]</scope>
    <source>
        <strain evidence="10">KLKA75</strain>
    </source>
</reference>
<keyword evidence="3" id="KW-1003">Cell membrane</keyword>
<organism evidence="9 10">
    <name type="scientific">Actinomadura gamaensis</name>
    <dbReference type="NCBI Taxonomy" id="1763541"/>
    <lineage>
        <taxon>Bacteria</taxon>
        <taxon>Bacillati</taxon>
        <taxon>Actinomycetota</taxon>
        <taxon>Actinomycetes</taxon>
        <taxon>Streptosporangiales</taxon>
        <taxon>Thermomonosporaceae</taxon>
        <taxon>Actinomadura</taxon>
    </lineage>
</organism>
<evidence type="ECO:0000313" key="9">
    <source>
        <dbReference type="EMBL" id="MFC4912426.1"/>
    </source>
</evidence>
<feature type="transmembrane region" description="Helical" evidence="8">
    <location>
        <begin position="175"/>
        <end position="196"/>
    </location>
</feature>
<feature type="transmembrane region" description="Helical" evidence="8">
    <location>
        <begin position="202"/>
        <end position="220"/>
    </location>
</feature>
<comment type="similarity">
    <text evidence="2">Belongs to the ZIP transporter (TC 2.A.5) family.</text>
</comment>
<evidence type="ECO:0000256" key="5">
    <source>
        <dbReference type="ARBA" id="ARBA00022833"/>
    </source>
</evidence>
<feature type="transmembrane region" description="Helical" evidence="8">
    <location>
        <begin position="232"/>
        <end position="252"/>
    </location>
</feature>
<dbReference type="InterPro" id="IPR003689">
    <property type="entry name" value="ZIP"/>
</dbReference>
<keyword evidence="7 8" id="KW-0472">Membrane</keyword>
<protein>
    <submittedName>
        <fullName evidence="9">ZIP family metal transporter</fullName>
    </submittedName>
</protein>